<dbReference type="PANTHER" id="PTHR43606">
    <property type="entry name" value="PHOSPHATASE, PUTATIVE (AFU_ORTHOLOGUE AFUA_6G08710)-RELATED"/>
    <property type="match status" value="1"/>
</dbReference>
<evidence type="ECO:0000313" key="2">
    <source>
        <dbReference type="EMBL" id="MFD2158437.1"/>
    </source>
</evidence>
<dbReference type="CDD" id="cd07389">
    <property type="entry name" value="MPP_PhoD"/>
    <property type="match status" value="1"/>
</dbReference>
<comment type="caution">
    <text evidence="2">The sequence shown here is derived from an EMBL/GenBank/DDBJ whole genome shotgun (WGS) entry which is preliminary data.</text>
</comment>
<evidence type="ECO:0000313" key="3">
    <source>
        <dbReference type="Proteomes" id="UP001597389"/>
    </source>
</evidence>
<evidence type="ECO:0000259" key="1">
    <source>
        <dbReference type="Pfam" id="PF09423"/>
    </source>
</evidence>
<sequence>MARLIIGHTTHSSTKIWVRGDRNFPHAFVTLTDPNKKNTQKVSLEERHFYTGVVEFSSLKPSTNYNVSVTFGEESTDTEIEQVTYGDCTGTLETFPSPTSNETVRFLLGSCNLHSLGILSNPDKAFQQILELSKTHKAQFMMHCGDQIYYDIPNYRKAPDIQEYRDKYIDAWGHSRRTRKFLTQLPQYMILDDHEITNDFSNDMDSARTGSTPKSFRDASLKVYREFQHIRNPQVYGNQALYYPFSVGKNQFFVLDTRSERYCSSGEMIGTEQLKDFLAWLKKHKDAMKFVVTSVPFVFHVKHGDDKWCGSQFAKQREAILQFILQHDITGITFLTGDMHCSGHAQLEVRQNNKAITLHEIMSSPINQIGKSSINDFTQDTGWSKSKDTPTLTYRSSFKRSEFFDGHSNVTLVTVDGRNISFDIHRTKRKKKALPRKKFSV</sequence>
<proteinExistence type="predicted"/>
<name>A0ABW4Z9Z1_9BACT</name>
<dbReference type="PANTHER" id="PTHR43606:SF2">
    <property type="entry name" value="ALKALINE PHOSPHATASE FAMILY PROTEIN (AFU_ORTHOLOGUE AFUA_5G03860)"/>
    <property type="match status" value="1"/>
</dbReference>
<dbReference type="RefSeq" id="WP_377088687.1">
    <property type="nucleotide sequence ID" value="NZ_JBHSJL010000014.1"/>
</dbReference>
<dbReference type="Gene3D" id="3.60.21.70">
    <property type="entry name" value="PhoD-like phosphatase"/>
    <property type="match status" value="1"/>
</dbReference>
<protein>
    <submittedName>
        <fullName evidence="2">Alkaline phosphatase D family protein</fullName>
    </submittedName>
</protein>
<dbReference type="InterPro" id="IPR052900">
    <property type="entry name" value="Phospholipid_Metab_Enz"/>
</dbReference>
<dbReference type="Pfam" id="PF09423">
    <property type="entry name" value="PhoD"/>
    <property type="match status" value="1"/>
</dbReference>
<dbReference type="InterPro" id="IPR038607">
    <property type="entry name" value="PhoD-like_sf"/>
</dbReference>
<dbReference type="InterPro" id="IPR018946">
    <property type="entry name" value="PhoD-like_MPP"/>
</dbReference>
<dbReference type="InterPro" id="IPR029052">
    <property type="entry name" value="Metallo-depent_PP-like"/>
</dbReference>
<reference evidence="3" key="1">
    <citation type="journal article" date="2019" name="Int. J. Syst. Evol. Microbiol.">
        <title>The Global Catalogue of Microorganisms (GCM) 10K type strain sequencing project: providing services to taxonomists for standard genome sequencing and annotation.</title>
        <authorList>
            <consortium name="The Broad Institute Genomics Platform"/>
            <consortium name="The Broad Institute Genome Sequencing Center for Infectious Disease"/>
            <person name="Wu L."/>
            <person name="Ma J."/>
        </authorList>
    </citation>
    <scope>NUCLEOTIDE SEQUENCE [LARGE SCALE GENOMIC DNA]</scope>
    <source>
        <strain evidence="3">CCUG 57942</strain>
    </source>
</reference>
<dbReference type="EMBL" id="JBHUJB010000023">
    <property type="protein sequence ID" value="MFD2158437.1"/>
    <property type="molecule type" value="Genomic_DNA"/>
</dbReference>
<keyword evidence="3" id="KW-1185">Reference proteome</keyword>
<gene>
    <name evidence="2" type="ORF">ACFSW8_05965</name>
</gene>
<dbReference type="Proteomes" id="UP001597389">
    <property type="component" value="Unassembled WGS sequence"/>
</dbReference>
<accession>A0ABW4Z9Z1</accession>
<organism evidence="2 3">
    <name type="scientific">Rubritalea tangerina</name>
    <dbReference type="NCBI Taxonomy" id="430798"/>
    <lineage>
        <taxon>Bacteria</taxon>
        <taxon>Pseudomonadati</taxon>
        <taxon>Verrucomicrobiota</taxon>
        <taxon>Verrucomicrobiia</taxon>
        <taxon>Verrucomicrobiales</taxon>
        <taxon>Rubritaleaceae</taxon>
        <taxon>Rubritalea</taxon>
    </lineage>
</organism>
<feature type="domain" description="PhoD-like phosphatase metallophosphatase" evidence="1">
    <location>
        <begin position="130"/>
        <end position="395"/>
    </location>
</feature>
<dbReference type="SUPFAM" id="SSF56300">
    <property type="entry name" value="Metallo-dependent phosphatases"/>
    <property type="match status" value="1"/>
</dbReference>